<evidence type="ECO:0000256" key="8">
    <source>
        <dbReference type="ARBA" id="ARBA00022679"/>
    </source>
</evidence>
<dbReference type="Proteomes" id="UP000252355">
    <property type="component" value="Unassembled WGS sequence"/>
</dbReference>
<sequence>MGADDAEVDRPCLTIKTVPTENAFAFQFSDPHPHQGGNDMGTTRKGTRRASDHHPQDEFQYHIHLKKGDVGRYVILPGDPGRVPAIASFFDDAREIAFNREFRTYTGFLDGIKVSCTSTGIGCPSTAIALEELIKLGADTFIRVGTAGALQRHVKLGDICISTAAVREEGTTRQYVPLSYPAVADLDVTLALRDAARRLGVRHHCGISHCKDAFYTEGAEDLPIARENDMKWEAWHRSNVLATSMEAAALFVISSIRRVRAGEVLAIIGLTYDDAPIVAKVGIDEAIQTAIEAIKILHRQDAARESTR</sequence>
<evidence type="ECO:0000256" key="1">
    <source>
        <dbReference type="ARBA" id="ARBA00004496"/>
    </source>
</evidence>
<dbReference type="SUPFAM" id="SSF53167">
    <property type="entry name" value="Purine and uridine phosphorylases"/>
    <property type="match status" value="1"/>
</dbReference>
<accession>A0A367ZKI0</accession>
<comment type="function">
    <text evidence="10">Catalyzes the reversible phosphorylytic cleavage of uridine to uracil and ribose-1-phosphate.</text>
</comment>
<dbReference type="InterPro" id="IPR010058">
    <property type="entry name" value="Uridine_phosphorylase"/>
</dbReference>
<proteinExistence type="inferred from homology"/>
<dbReference type="PANTHER" id="PTHR43691:SF13">
    <property type="entry name" value="URIDINE PHOSPHORYLASE"/>
    <property type="match status" value="1"/>
</dbReference>
<dbReference type="GO" id="GO:0009166">
    <property type="term" value="P:nucleotide catabolic process"/>
    <property type="evidence" value="ECO:0007669"/>
    <property type="project" value="InterPro"/>
</dbReference>
<keyword evidence="7 10" id="KW-0328">Glycosyltransferase</keyword>
<reference evidence="13 14" key="1">
    <citation type="submission" date="2018-05" db="EMBL/GenBank/DDBJ databases">
        <title>A metagenomic window into the 2 km-deep terrestrial subsurface aquifer revealed taxonomically and functionally diverse microbial community comprising novel uncultured bacterial lineages.</title>
        <authorList>
            <person name="Kadnikov V.V."/>
            <person name="Mardanov A.V."/>
            <person name="Beletsky A.V."/>
            <person name="Banks D."/>
            <person name="Pimenov N.V."/>
            <person name="Frank Y.A."/>
            <person name="Karnachuk O.V."/>
            <person name="Ravin N.V."/>
        </authorList>
    </citation>
    <scope>NUCLEOTIDE SEQUENCE [LARGE SCALE GENOMIC DNA]</scope>
    <source>
        <strain evidence="13">BY5</strain>
    </source>
</reference>
<comment type="similarity">
    <text evidence="3 10">Belongs to the PNP/UDP phosphorylase family.</text>
</comment>
<name>A0A367ZKI0_9BACT</name>
<evidence type="ECO:0000256" key="10">
    <source>
        <dbReference type="RuleBase" id="RU361131"/>
    </source>
</evidence>
<dbReference type="GO" id="GO:0004850">
    <property type="term" value="F:uridine phosphorylase activity"/>
    <property type="evidence" value="ECO:0007669"/>
    <property type="project" value="UniProtKB-EC"/>
</dbReference>
<dbReference type="InterPro" id="IPR035994">
    <property type="entry name" value="Nucleoside_phosphorylase_sf"/>
</dbReference>
<evidence type="ECO:0000256" key="9">
    <source>
        <dbReference type="ARBA" id="ARBA00048447"/>
    </source>
</evidence>
<evidence type="ECO:0000313" key="14">
    <source>
        <dbReference type="Proteomes" id="UP000252355"/>
    </source>
</evidence>
<dbReference type="InterPro" id="IPR000845">
    <property type="entry name" value="Nucleoside_phosphorylase_d"/>
</dbReference>
<keyword evidence="8 10" id="KW-0808">Transferase</keyword>
<feature type="domain" description="Nucleoside phosphorylase" evidence="12">
    <location>
        <begin position="72"/>
        <end position="270"/>
    </location>
</feature>
<dbReference type="InterPro" id="IPR018016">
    <property type="entry name" value="Nucleoside_phosphorylase_CS"/>
</dbReference>
<evidence type="ECO:0000256" key="7">
    <source>
        <dbReference type="ARBA" id="ARBA00022676"/>
    </source>
</evidence>
<dbReference type="UniPathway" id="UPA00574">
    <property type="reaction ID" value="UER00633"/>
</dbReference>
<evidence type="ECO:0000256" key="2">
    <source>
        <dbReference type="ARBA" id="ARBA00004825"/>
    </source>
</evidence>
<comment type="catalytic activity">
    <reaction evidence="9 10">
        <text>uridine + phosphate = alpha-D-ribose 1-phosphate + uracil</text>
        <dbReference type="Rhea" id="RHEA:24388"/>
        <dbReference type="ChEBI" id="CHEBI:16704"/>
        <dbReference type="ChEBI" id="CHEBI:17568"/>
        <dbReference type="ChEBI" id="CHEBI:43474"/>
        <dbReference type="ChEBI" id="CHEBI:57720"/>
        <dbReference type="EC" id="2.4.2.3"/>
    </reaction>
</comment>
<dbReference type="GO" id="GO:0044206">
    <property type="term" value="P:UMP salvage"/>
    <property type="evidence" value="ECO:0007669"/>
    <property type="project" value="UniProtKB-UniPathway"/>
</dbReference>
<dbReference type="Pfam" id="PF01048">
    <property type="entry name" value="PNP_UDP_1"/>
    <property type="match status" value="1"/>
</dbReference>
<evidence type="ECO:0000256" key="5">
    <source>
        <dbReference type="ARBA" id="ARBA00021980"/>
    </source>
</evidence>
<gene>
    <name evidence="13" type="ORF">OZSIB_1300</name>
</gene>
<evidence type="ECO:0000313" key="13">
    <source>
        <dbReference type="EMBL" id="RCK78578.1"/>
    </source>
</evidence>
<evidence type="ECO:0000256" key="4">
    <source>
        <dbReference type="ARBA" id="ARBA00011888"/>
    </source>
</evidence>
<comment type="caution">
    <text evidence="13">The sequence shown here is derived from an EMBL/GenBank/DDBJ whole genome shotgun (WGS) entry which is preliminary data.</text>
</comment>
<organism evidence="13 14">
    <name type="scientific">Candidatus Ozemobacter sibiricus</name>
    <dbReference type="NCBI Taxonomy" id="2268124"/>
    <lineage>
        <taxon>Bacteria</taxon>
        <taxon>Candidatus Ozemobacteria</taxon>
        <taxon>Candidatus Ozemobacterales</taxon>
        <taxon>Candidatus Ozemobacteraceae</taxon>
        <taxon>Candidatus Ozemobacter</taxon>
    </lineage>
</organism>
<dbReference type="AlphaFoldDB" id="A0A367ZKI0"/>
<dbReference type="PROSITE" id="PS01232">
    <property type="entry name" value="PNP_UDP_1"/>
    <property type="match status" value="1"/>
</dbReference>
<comment type="subcellular location">
    <subcellularLocation>
        <location evidence="1">Cytoplasm</location>
    </subcellularLocation>
</comment>
<comment type="pathway">
    <text evidence="2 10">Pyrimidine metabolism; UMP biosynthesis via salvage pathway; uracil from uridine (phosphorylase route): step 1/1.</text>
</comment>
<dbReference type="EC" id="2.4.2.3" evidence="4 10"/>
<dbReference type="GO" id="GO:0005829">
    <property type="term" value="C:cytosol"/>
    <property type="evidence" value="ECO:0007669"/>
    <property type="project" value="TreeGrafter"/>
</dbReference>
<dbReference type="PANTHER" id="PTHR43691">
    <property type="entry name" value="URIDINE PHOSPHORYLASE"/>
    <property type="match status" value="1"/>
</dbReference>
<keyword evidence="6" id="KW-0963">Cytoplasm</keyword>
<dbReference type="NCBIfam" id="TIGR01718">
    <property type="entry name" value="Uridine-psphlse"/>
    <property type="match status" value="1"/>
</dbReference>
<dbReference type="GO" id="GO:0009164">
    <property type="term" value="P:nucleoside catabolic process"/>
    <property type="evidence" value="ECO:0007669"/>
    <property type="project" value="UniProtKB-ARBA"/>
</dbReference>
<feature type="region of interest" description="Disordered" evidence="11">
    <location>
        <begin position="28"/>
        <end position="55"/>
    </location>
</feature>
<evidence type="ECO:0000256" key="3">
    <source>
        <dbReference type="ARBA" id="ARBA00010456"/>
    </source>
</evidence>
<protein>
    <recommendedName>
        <fullName evidence="5 10">Uridine phosphorylase</fullName>
        <ecNumber evidence="4 10">2.4.2.3</ecNumber>
    </recommendedName>
</protein>
<evidence type="ECO:0000256" key="6">
    <source>
        <dbReference type="ARBA" id="ARBA00022490"/>
    </source>
</evidence>
<dbReference type="Gene3D" id="3.40.50.1580">
    <property type="entry name" value="Nucleoside phosphorylase domain"/>
    <property type="match status" value="1"/>
</dbReference>
<dbReference type="EMBL" id="QOQW01000021">
    <property type="protein sequence ID" value="RCK78578.1"/>
    <property type="molecule type" value="Genomic_DNA"/>
</dbReference>
<evidence type="ECO:0000259" key="12">
    <source>
        <dbReference type="Pfam" id="PF01048"/>
    </source>
</evidence>
<dbReference type="CDD" id="cd17767">
    <property type="entry name" value="UP_EcUdp-like"/>
    <property type="match status" value="1"/>
</dbReference>
<evidence type="ECO:0000256" key="11">
    <source>
        <dbReference type="SAM" id="MobiDB-lite"/>
    </source>
</evidence>